<evidence type="ECO:0000256" key="1">
    <source>
        <dbReference type="SAM" id="MobiDB-lite"/>
    </source>
</evidence>
<dbReference type="AlphaFoldDB" id="A0A0L6U6M3"/>
<keyword evidence="2" id="KW-0732">Signal</keyword>
<evidence type="ECO:0000313" key="3">
    <source>
        <dbReference type="EMBL" id="KNZ44179.1"/>
    </source>
</evidence>
<feature type="region of interest" description="Disordered" evidence="1">
    <location>
        <begin position="168"/>
        <end position="211"/>
    </location>
</feature>
<protein>
    <submittedName>
        <fullName evidence="3">Uncharacterized protein</fullName>
    </submittedName>
</protein>
<evidence type="ECO:0000313" key="4">
    <source>
        <dbReference type="Proteomes" id="UP000037035"/>
    </source>
</evidence>
<comment type="caution">
    <text evidence="3">The sequence shown here is derived from an EMBL/GenBank/DDBJ whole genome shotgun (WGS) entry which is preliminary data.</text>
</comment>
<evidence type="ECO:0000256" key="2">
    <source>
        <dbReference type="SAM" id="SignalP"/>
    </source>
</evidence>
<gene>
    <name evidence="3" type="ORF">VP01_942g4</name>
</gene>
<accession>A0A0L6U6M3</accession>
<reference evidence="3 4" key="1">
    <citation type="submission" date="2015-08" db="EMBL/GenBank/DDBJ databases">
        <title>Next Generation Sequencing and Analysis of the Genome of Puccinia sorghi L Schw, the Causal Agent of Maize Common Rust.</title>
        <authorList>
            <person name="Rochi L."/>
            <person name="Burguener G."/>
            <person name="Darino M."/>
            <person name="Turjanski A."/>
            <person name="Kreff E."/>
            <person name="Dieguez M.J."/>
            <person name="Sacco F."/>
        </authorList>
    </citation>
    <scope>NUCLEOTIDE SEQUENCE [LARGE SCALE GENOMIC DNA]</scope>
    <source>
        <strain evidence="3 4">RO10H11247</strain>
    </source>
</reference>
<dbReference type="OrthoDB" id="2501141at2759"/>
<dbReference type="VEuPathDB" id="FungiDB:VP01_942g4"/>
<feature type="chain" id="PRO_5005567750" evidence="2">
    <location>
        <begin position="22"/>
        <end position="211"/>
    </location>
</feature>
<dbReference type="EMBL" id="LAVV01015082">
    <property type="protein sequence ID" value="KNZ44179.1"/>
    <property type="molecule type" value="Genomic_DNA"/>
</dbReference>
<proteinExistence type="predicted"/>
<keyword evidence="4" id="KW-1185">Reference proteome</keyword>
<dbReference type="Proteomes" id="UP000037035">
    <property type="component" value="Unassembled WGS sequence"/>
</dbReference>
<organism evidence="3 4">
    <name type="scientific">Puccinia sorghi</name>
    <dbReference type="NCBI Taxonomy" id="27349"/>
    <lineage>
        <taxon>Eukaryota</taxon>
        <taxon>Fungi</taxon>
        <taxon>Dikarya</taxon>
        <taxon>Basidiomycota</taxon>
        <taxon>Pucciniomycotina</taxon>
        <taxon>Pucciniomycetes</taxon>
        <taxon>Pucciniales</taxon>
        <taxon>Pucciniaceae</taxon>
        <taxon>Puccinia</taxon>
    </lineage>
</organism>
<feature type="signal peptide" evidence="2">
    <location>
        <begin position="1"/>
        <end position="21"/>
    </location>
</feature>
<name>A0A0L6U6M3_9BASI</name>
<sequence length="211" mass="23103">MSLSSLSRLVLVLHPTNCSAGQDVSLLLYSSVIQDEMWHLTLIGPAIPETLAGPRETWWEGKWSMEDLQKVAPSKSPDELVGKIRSSFSNDDITLKGYREGNEAEVRVTIGYSTSEAVTVPLARLSPASNQKPFLNLLDITCEAYRQLKSREHAKDIQPAQLRNALVQTSSSQVGSAPVSRTAAEKMQRTASAQALFARNLANPSKKAPKN</sequence>